<comment type="caution">
    <text evidence="4">The sequence shown here is derived from an EMBL/GenBank/DDBJ whole genome shotgun (WGS) entry which is preliminary data.</text>
</comment>
<evidence type="ECO:0000256" key="2">
    <source>
        <dbReference type="SAM" id="SignalP"/>
    </source>
</evidence>
<dbReference type="InterPro" id="IPR018392">
    <property type="entry name" value="LysM"/>
</dbReference>
<evidence type="ECO:0000313" key="4">
    <source>
        <dbReference type="EMBL" id="MEK8132398.1"/>
    </source>
</evidence>
<feature type="signal peptide" evidence="2">
    <location>
        <begin position="1"/>
        <end position="23"/>
    </location>
</feature>
<dbReference type="PANTHER" id="PTHR39160">
    <property type="entry name" value="CELL WALL-BINDING PROTEIN YOCH"/>
    <property type="match status" value="1"/>
</dbReference>
<sequence>MHGFTRWIMMVVFVFICITSAFALPVSAMEYSDNPEETIFINDFYIASDDPEPALPSEHEAAYADSVMIPSTIPYQVKSGDTLYRISRSFGVDVNDIQAANPLSDPNRLKIGTLLDIPLQKPALQLADGRQKVIKEVLSSTLTAYTAGFESTGKTPAHPQYGITYSGSKAEEGRTIAVDPKIIPIGTTVFIDGVGIRQAEDTGSAIRGSRIDVYMKNVDQALEFGVKKNVKVYVLSSETANSRS</sequence>
<organism evidence="4 5">
    <name type="scientific">Paenibacillus filicis</name>
    <dbReference type="NCBI Taxonomy" id="669464"/>
    <lineage>
        <taxon>Bacteria</taxon>
        <taxon>Bacillati</taxon>
        <taxon>Bacillota</taxon>
        <taxon>Bacilli</taxon>
        <taxon>Bacillales</taxon>
        <taxon>Paenibacillaceae</taxon>
        <taxon>Paenibacillus</taxon>
    </lineage>
</organism>
<dbReference type="Gene3D" id="2.40.40.10">
    <property type="entry name" value="RlpA-like domain"/>
    <property type="match status" value="1"/>
</dbReference>
<feature type="domain" description="LysM" evidence="3">
    <location>
        <begin position="73"/>
        <end position="117"/>
    </location>
</feature>
<dbReference type="InterPro" id="IPR036779">
    <property type="entry name" value="LysM_dom_sf"/>
</dbReference>
<dbReference type="Proteomes" id="UP001469365">
    <property type="component" value="Unassembled WGS sequence"/>
</dbReference>
<evidence type="ECO:0000313" key="5">
    <source>
        <dbReference type="Proteomes" id="UP001469365"/>
    </source>
</evidence>
<evidence type="ECO:0000259" key="3">
    <source>
        <dbReference type="PROSITE" id="PS51782"/>
    </source>
</evidence>
<feature type="chain" id="PRO_5045766543" evidence="2">
    <location>
        <begin position="24"/>
        <end position="244"/>
    </location>
</feature>
<dbReference type="CDD" id="cd14667">
    <property type="entry name" value="3D_containing_proteins"/>
    <property type="match status" value="1"/>
</dbReference>
<dbReference type="InterPro" id="IPR010611">
    <property type="entry name" value="3D_dom"/>
</dbReference>
<dbReference type="InterPro" id="IPR059180">
    <property type="entry name" value="3D_YorM"/>
</dbReference>
<dbReference type="EMBL" id="JBBPCC010000029">
    <property type="protein sequence ID" value="MEK8132398.1"/>
    <property type="molecule type" value="Genomic_DNA"/>
</dbReference>
<dbReference type="Pfam" id="PF01476">
    <property type="entry name" value="LysM"/>
    <property type="match status" value="1"/>
</dbReference>
<protein>
    <submittedName>
        <fullName evidence="4">3D domain-containing protein</fullName>
    </submittedName>
</protein>
<dbReference type="SUPFAM" id="SSF50685">
    <property type="entry name" value="Barwin-like endoglucanases"/>
    <property type="match status" value="1"/>
</dbReference>
<reference evidence="4 5" key="1">
    <citation type="submission" date="2024-04" db="EMBL/GenBank/DDBJ databases">
        <title>draft genome sequnece of Paenibacillus filicis.</title>
        <authorList>
            <person name="Kim D.-U."/>
        </authorList>
    </citation>
    <scope>NUCLEOTIDE SEQUENCE [LARGE SCALE GENOMIC DNA]</scope>
    <source>
        <strain evidence="4 5">KACC14197</strain>
    </source>
</reference>
<dbReference type="RefSeq" id="WP_341419533.1">
    <property type="nucleotide sequence ID" value="NZ_JBBPCC010000029.1"/>
</dbReference>
<gene>
    <name evidence="4" type="ORF">WMW72_31315</name>
</gene>
<dbReference type="CDD" id="cd00118">
    <property type="entry name" value="LysM"/>
    <property type="match status" value="1"/>
</dbReference>
<name>A0ABU9DU47_9BACL</name>
<dbReference type="Gene3D" id="3.10.350.10">
    <property type="entry name" value="LysM domain"/>
    <property type="match status" value="1"/>
</dbReference>
<dbReference type="PANTHER" id="PTHR39160:SF4">
    <property type="entry name" value="RESUSCITATION-PROMOTING FACTOR RPFB"/>
    <property type="match status" value="1"/>
</dbReference>
<accession>A0ABU9DU47</accession>
<dbReference type="PROSITE" id="PS51782">
    <property type="entry name" value="LYSM"/>
    <property type="match status" value="1"/>
</dbReference>
<keyword evidence="1 2" id="KW-0732">Signal</keyword>
<dbReference type="SMART" id="SM00257">
    <property type="entry name" value="LysM"/>
    <property type="match status" value="1"/>
</dbReference>
<dbReference type="InterPro" id="IPR051933">
    <property type="entry name" value="Resuscitation_pf_RpfB"/>
</dbReference>
<dbReference type="Pfam" id="PF06725">
    <property type="entry name" value="3D"/>
    <property type="match status" value="1"/>
</dbReference>
<dbReference type="SUPFAM" id="SSF54106">
    <property type="entry name" value="LysM domain"/>
    <property type="match status" value="1"/>
</dbReference>
<keyword evidence="5" id="KW-1185">Reference proteome</keyword>
<evidence type="ECO:0000256" key="1">
    <source>
        <dbReference type="ARBA" id="ARBA00022729"/>
    </source>
</evidence>
<dbReference type="InterPro" id="IPR036908">
    <property type="entry name" value="RlpA-like_sf"/>
</dbReference>
<proteinExistence type="predicted"/>